<keyword evidence="2" id="KW-0732">Signal</keyword>
<reference evidence="4" key="1">
    <citation type="submission" date="2017-09" db="EMBL/GenBank/DDBJ databases">
        <title>Contemporary evolution of a Lepidopteran species, Heliothis virescens, in response to modern agricultural practices.</title>
        <authorList>
            <person name="Fritz M.L."/>
            <person name="Deyonke A.M."/>
            <person name="Papanicolaou A."/>
            <person name="Micinski S."/>
            <person name="Westbrook J."/>
            <person name="Gould F."/>
        </authorList>
    </citation>
    <scope>NUCLEOTIDE SEQUENCE [LARGE SCALE GENOMIC DNA]</scope>
    <source>
        <strain evidence="4">HvINT-</strain>
        <tissue evidence="4">Whole body</tissue>
    </source>
</reference>
<dbReference type="PROSITE" id="PS00941">
    <property type="entry name" value="CARBOXYLESTERASE_B_2"/>
    <property type="match status" value="1"/>
</dbReference>
<proteinExistence type="predicted"/>
<dbReference type="InterPro" id="IPR002018">
    <property type="entry name" value="CarbesteraseB"/>
</dbReference>
<protein>
    <recommendedName>
        <fullName evidence="3">Carboxylesterase type B domain-containing protein</fullName>
    </recommendedName>
</protein>
<dbReference type="SUPFAM" id="SSF53474">
    <property type="entry name" value="alpha/beta-Hydrolases"/>
    <property type="match status" value="1"/>
</dbReference>
<evidence type="ECO:0000259" key="3">
    <source>
        <dbReference type="Pfam" id="PF00135"/>
    </source>
</evidence>
<dbReference type="EMBL" id="NWSH01005083">
    <property type="protein sequence ID" value="PCG64455.1"/>
    <property type="molecule type" value="Genomic_DNA"/>
</dbReference>
<dbReference type="InterPro" id="IPR019819">
    <property type="entry name" value="Carboxylesterase_B_CS"/>
</dbReference>
<feature type="signal peptide" evidence="2">
    <location>
        <begin position="1"/>
        <end position="22"/>
    </location>
</feature>
<gene>
    <name evidence="4" type="ORF">B5V51_10629</name>
</gene>
<dbReference type="Pfam" id="PF00135">
    <property type="entry name" value="COesterase"/>
    <property type="match status" value="1"/>
</dbReference>
<evidence type="ECO:0000256" key="1">
    <source>
        <dbReference type="ARBA" id="ARBA00023180"/>
    </source>
</evidence>
<keyword evidence="1" id="KW-0325">Glycoprotein</keyword>
<dbReference type="PANTHER" id="PTHR11559">
    <property type="entry name" value="CARBOXYLESTERASE"/>
    <property type="match status" value="1"/>
</dbReference>
<dbReference type="InterPro" id="IPR029058">
    <property type="entry name" value="AB_hydrolase_fold"/>
</dbReference>
<dbReference type="Gene3D" id="3.40.50.1820">
    <property type="entry name" value="alpha/beta hydrolase"/>
    <property type="match status" value="1"/>
</dbReference>
<feature type="chain" id="PRO_5013285961" description="Carboxylesterase type B domain-containing protein" evidence="2">
    <location>
        <begin position="23"/>
        <end position="562"/>
    </location>
</feature>
<organism evidence="4">
    <name type="scientific">Heliothis virescens</name>
    <name type="common">Tobacco budworm moth</name>
    <dbReference type="NCBI Taxonomy" id="7102"/>
    <lineage>
        <taxon>Eukaryota</taxon>
        <taxon>Metazoa</taxon>
        <taxon>Ecdysozoa</taxon>
        <taxon>Arthropoda</taxon>
        <taxon>Hexapoda</taxon>
        <taxon>Insecta</taxon>
        <taxon>Pterygota</taxon>
        <taxon>Neoptera</taxon>
        <taxon>Endopterygota</taxon>
        <taxon>Lepidoptera</taxon>
        <taxon>Glossata</taxon>
        <taxon>Ditrysia</taxon>
        <taxon>Noctuoidea</taxon>
        <taxon>Noctuidae</taxon>
        <taxon>Heliothinae</taxon>
        <taxon>Heliothis</taxon>
    </lineage>
</organism>
<accession>A0A2A4IXA7</accession>
<comment type="caution">
    <text evidence="4">The sequence shown here is derived from an EMBL/GenBank/DDBJ whole genome shotgun (WGS) entry which is preliminary data.</text>
</comment>
<evidence type="ECO:0000313" key="4">
    <source>
        <dbReference type="EMBL" id="PCG64455.1"/>
    </source>
</evidence>
<dbReference type="AlphaFoldDB" id="A0A2A4IXA7"/>
<evidence type="ECO:0000256" key="2">
    <source>
        <dbReference type="SAM" id="SignalP"/>
    </source>
</evidence>
<name>A0A2A4IXA7_HELVI</name>
<dbReference type="InterPro" id="IPR050309">
    <property type="entry name" value="Type-B_Carboxylest/Lipase"/>
</dbReference>
<sequence length="562" mass="65027">MSFSIIFFFVFFVSILFCFSNSDEVYVINTNGTKIIGRKFFTVFEDKPYAAFWKIPYAAPPVGKLRYKPPNPLRWLDKPVYNYSIPYNESCASGRTEDCLYLSIYTPIIKHIFDFPVVVWIHEDAHKHSPDFLIDEEVIVVTISLRTSIFGFLNTGDEFAGGNMGAKDILTALRWIRDNIGHFSGDINKVTVFGSESTAPIVASLLVSAAGEDLFQRVIIQGGSALSPADYRNYNFEIMNKLYWNLDGPFEKFNRTKLYELLSKSSTKKLLVASYDLFDSTEVRDNQRLINSFPLTVELSGKGAFMNKFPLEVYKRKITNNAVEVMIGYTNLDSLHKLDGFVRNRKLLKYLNYNFQYLLPFEGRRDEYGSKLYKKIRRKIMDFYFVNGTVGERSLRRFAKYMSDQVIYPILRQATLHSQVSCNNVYLYRFTYQGSFSLVWNTVLRNLNFSGATSGDEICYQFKCKSLSTAYNAEETSNERLFIKKMARLLGNFAKHGNPTPHSSDDILDGLQWLPLNPAKSVRLLNMGRELKMIKLPEAKRMEFWTQLRNEFFPDRRINDEL</sequence>
<feature type="domain" description="Carboxylesterase type B" evidence="3">
    <location>
        <begin position="27"/>
        <end position="545"/>
    </location>
</feature>
<dbReference type="STRING" id="7102.A0A2A4IXA7"/>